<accession>A0AAJ2MVN9</accession>
<evidence type="ECO:0000313" key="3">
    <source>
        <dbReference type="Proteomes" id="UP001251948"/>
    </source>
</evidence>
<gene>
    <name evidence="2" type="ORF">ROV92_13135</name>
</gene>
<dbReference type="RefSeq" id="WP_312562658.1">
    <property type="nucleotide sequence ID" value="NZ_JAVSKO010000005.1"/>
</dbReference>
<feature type="compositionally biased region" description="Basic and acidic residues" evidence="1">
    <location>
        <begin position="601"/>
        <end position="616"/>
    </location>
</feature>
<dbReference type="Proteomes" id="UP001251948">
    <property type="component" value="Unassembled WGS sequence"/>
</dbReference>
<dbReference type="AlphaFoldDB" id="A0AAJ2MVN9"/>
<feature type="region of interest" description="Disordered" evidence="1">
    <location>
        <begin position="583"/>
        <end position="671"/>
    </location>
</feature>
<protein>
    <submittedName>
        <fullName evidence="2">Portal protein</fullName>
    </submittedName>
</protein>
<organism evidence="2 3">
    <name type="scientific">Stenotrophomonas maltophilia</name>
    <name type="common">Pseudomonas maltophilia</name>
    <name type="synonym">Xanthomonas maltophilia</name>
    <dbReference type="NCBI Taxonomy" id="40324"/>
    <lineage>
        <taxon>Bacteria</taxon>
        <taxon>Pseudomonadati</taxon>
        <taxon>Pseudomonadota</taxon>
        <taxon>Gammaproteobacteria</taxon>
        <taxon>Lysobacterales</taxon>
        <taxon>Lysobacteraceae</taxon>
        <taxon>Stenotrophomonas</taxon>
        <taxon>Stenotrophomonas maltophilia group</taxon>
    </lineage>
</organism>
<name>A0AAJ2MVN9_STEMA</name>
<comment type="caution">
    <text evidence="2">The sequence shown here is derived from an EMBL/GenBank/DDBJ whole genome shotgun (WGS) entry which is preliminary data.</text>
</comment>
<dbReference type="Pfam" id="PF16510">
    <property type="entry name" value="P22_portal"/>
    <property type="match status" value="1"/>
</dbReference>
<proteinExistence type="predicted"/>
<feature type="compositionally biased region" description="Pro residues" evidence="1">
    <location>
        <begin position="642"/>
        <end position="654"/>
    </location>
</feature>
<reference evidence="2" key="1">
    <citation type="submission" date="2023-07" db="EMBL/GenBank/DDBJ databases">
        <title>Comparative genomics of clinical Stenotrophomonas maltophilia isolates reveals regions of diversity which correlate with colonization and persistence in vivo.</title>
        <authorList>
            <person name="Mcdaniel M.S."/>
            <person name="Swords W.E."/>
            <person name="Sumpter N.A."/>
            <person name="Lindgren N.R."/>
            <person name="Billiot C.E."/>
        </authorList>
    </citation>
    <scope>NUCLEOTIDE SEQUENCE</scope>
    <source>
        <strain evidence="2">Ism4</strain>
    </source>
</reference>
<dbReference type="InterPro" id="IPR032427">
    <property type="entry name" value="P22_portal"/>
</dbReference>
<sequence length="671" mass="74698">MAEKKRDDALAEMLKRRDLASEACVELYDKARDDVRFVTVPGAQWDEKLKARRGDRPTYEFPKLASHVRQVVNEMRQNRPQGKVRGTEEGDAGLAEIMQGLCRNIESVSNADQAYDIGYDFAVKGGFGAWRICTDYLNDEDFEQDIFIEPIRNPFAVKFDPAAIEIDRSDAGFAFVEELVSKDDFERRWPNASISDWEDNHDCVTWREKNQVLIAEYWYKDPIKVEMWALSNGAVVSVEELEKRAKDQGQPTDAATLEALLAAEGIAVTKRREVDSHVVKMRMTNGNEWLTEPYEFPSKFIPIIPCWGNITNIDGEDYWFGMVRPSKDQQRLHNVHRTAAIEAVAKAPKAPFIVKQSWIKGLERFWRNANAEDYPYLPVADSADMMPQRAAQAEIPAALLQLSALDNEDIKANTGIYDASLGARSNETSGRGILARQQQGATATFNYVDNFGYAIRYTYKILVDMIPRVYDTPRVVRVLGPDGGEKWKQLYQSVVDPRTGDQITLNDLSKGKYDVTITVGPSFATQRMEAVDAFTTLLGQMGPGLPPPIASLMAYSAIKNMDLPGMDDVDSAFRQILVSGGVLKPKDGEEAPEPQQPNPKDLADADKAAADADKSRAQTALYSADAQGKQLENMAAMSLMGLPPPNPAPMPEEQPPSGGFFMPESQGGYPA</sequence>
<evidence type="ECO:0000256" key="1">
    <source>
        <dbReference type="SAM" id="MobiDB-lite"/>
    </source>
</evidence>
<dbReference type="EMBL" id="JAVSKO010000005">
    <property type="protein sequence ID" value="MDT3468927.1"/>
    <property type="molecule type" value="Genomic_DNA"/>
</dbReference>
<evidence type="ECO:0000313" key="2">
    <source>
        <dbReference type="EMBL" id="MDT3468927.1"/>
    </source>
</evidence>
<dbReference type="Gene3D" id="6.10.280.90">
    <property type="match status" value="1"/>
</dbReference>